<evidence type="ECO:0000256" key="5">
    <source>
        <dbReference type="ARBA" id="ARBA00022679"/>
    </source>
</evidence>
<evidence type="ECO:0000256" key="12">
    <source>
        <dbReference type="ARBA" id="ARBA00023136"/>
    </source>
</evidence>
<dbReference type="GO" id="GO:0005524">
    <property type="term" value="F:ATP binding"/>
    <property type="evidence" value="ECO:0007669"/>
    <property type="project" value="UniProtKB-KW"/>
</dbReference>
<dbReference type="PANTHER" id="PTHR45569">
    <property type="entry name" value="SENSOR PROTEIN KDPD"/>
    <property type="match status" value="1"/>
</dbReference>
<evidence type="ECO:0000313" key="15">
    <source>
        <dbReference type="EMBL" id="ACE86041.1"/>
    </source>
</evidence>
<dbReference type="SMART" id="SM00387">
    <property type="entry name" value="HATPase_c"/>
    <property type="match status" value="1"/>
</dbReference>
<dbReference type="AlphaFoldDB" id="B3PGK5"/>
<dbReference type="PANTHER" id="PTHR45569:SF1">
    <property type="entry name" value="SENSOR PROTEIN KDPD"/>
    <property type="match status" value="1"/>
</dbReference>
<dbReference type="InterPro" id="IPR038318">
    <property type="entry name" value="KdpD_sf"/>
</dbReference>
<dbReference type="InterPro" id="IPR004358">
    <property type="entry name" value="Sig_transdc_His_kin-like_C"/>
</dbReference>
<feature type="transmembrane region" description="Helical" evidence="13">
    <location>
        <begin position="90"/>
        <end position="108"/>
    </location>
</feature>
<evidence type="ECO:0000256" key="6">
    <source>
        <dbReference type="ARBA" id="ARBA00022692"/>
    </source>
</evidence>
<dbReference type="Pfam" id="PF13493">
    <property type="entry name" value="DUF4118"/>
    <property type="match status" value="1"/>
</dbReference>
<protein>
    <recommendedName>
        <fullName evidence="3">histidine kinase</fullName>
        <ecNumber evidence="3">2.7.13.3</ecNumber>
    </recommendedName>
</protein>
<gene>
    <name evidence="15" type="primary">kdpD</name>
    <name evidence="15" type="ordered locus">CJA_1856</name>
</gene>
<evidence type="ECO:0000313" key="16">
    <source>
        <dbReference type="Proteomes" id="UP000001036"/>
    </source>
</evidence>
<evidence type="ECO:0000256" key="2">
    <source>
        <dbReference type="ARBA" id="ARBA00004141"/>
    </source>
</evidence>
<dbReference type="EMBL" id="CP000934">
    <property type="protein sequence ID" value="ACE86041.1"/>
    <property type="molecule type" value="Genomic_DNA"/>
</dbReference>
<dbReference type="InterPro" id="IPR025201">
    <property type="entry name" value="KdpD_TM"/>
</dbReference>
<evidence type="ECO:0000256" key="1">
    <source>
        <dbReference type="ARBA" id="ARBA00000085"/>
    </source>
</evidence>
<keyword evidence="4" id="KW-0597">Phosphoprotein</keyword>
<dbReference type="InterPro" id="IPR005467">
    <property type="entry name" value="His_kinase_dom"/>
</dbReference>
<keyword evidence="8" id="KW-0418">Kinase</keyword>
<evidence type="ECO:0000256" key="9">
    <source>
        <dbReference type="ARBA" id="ARBA00022840"/>
    </source>
</evidence>
<dbReference type="PRINTS" id="PR00344">
    <property type="entry name" value="BCTRLSENSOR"/>
</dbReference>
<dbReference type="Pfam" id="PF02518">
    <property type="entry name" value="HATPase_c"/>
    <property type="match status" value="1"/>
</dbReference>
<dbReference type="InterPro" id="IPR052023">
    <property type="entry name" value="Histidine_kinase_KdpD"/>
</dbReference>
<keyword evidence="7" id="KW-0547">Nucleotide-binding</keyword>
<keyword evidence="12 13" id="KW-0472">Membrane</keyword>
<evidence type="ECO:0000256" key="11">
    <source>
        <dbReference type="ARBA" id="ARBA00023012"/>
    </source>
</evidence>
<dbReference type="GO" id="GO:0000155">
    <property type="term" value="F:phosphorelay sensor kinase activity"/>
    <property type="evidence" value="ECO:0007669"/>
    <property type="project" value="InterPro"/>
</dbReference>
<keyword evidence="9" id="KW-0067">ATP-binding</keyword>
<comment type="subcellular location">
    <subcellularLocation>
        <location evidence="2">Membrane</location>
        <topology evidence="2">Multi-pass membrane protein</topology>
    </subcellularLocation>
</comment>
<feature type="domain" description="Histidine kinase" evidence="14">
    <location>
        <begin position="276"/>
        <end position="497"/>
    </location>
</feature>
<dbReference type="EC" id="2.7.13.3" evidence="3"/>
<dbReference type="CDD" id="cd00075">
    <property type="entry name" value="HATPase"/>
    <property type="match status" value="1"/>
</dbReference>
<dbReference type="Proteomes" id="UP000001036">
    <property type="component" value="Chromosome"/>
</dbReference>
<evidence type="ECO:0000256" key="13">
    <source>
        <dbReference type="SAM" id="Phobius"/>
    </source>
</evidence>
<keyword evidence="11" id="KW-0902">Two-component regulatory system</keyword>
<accession>B3PGK5</accession>
<feature type="transmembrane region" description="Helical" evidence="13">
    <location>
        <begin position="43"/>
        <end position="70"/>
    </location>
</feature>
<sequence length="511" mass="58313">MIESPPGFIKRFAYPIGILFPWLLTPFAFFITDYLPKTNVPLLYISMVVFIAINVTVELAIINAISSFFAFSFFFAEPYHSVVIHNDEDLLTASLFLFTSVLVGYMTTQHKNTIQKIRFRELMTDIELELLEKLPKALNTDDVIRALREALIPWKERCVLITPQENWATHPMIRRLSHQRKTDLEELLGHRLSDHYEQEISELERVHDVYILYNSRNIIGLVKIAVEDLKHLPKDIFVLLMHQVNISLERTRLAAELEKEKIAKENELLRSALLSSVSHDFRTPLTSMIGATSTVLELGEQLSPPQINELLTTVLEEAQRLNRYIQNLLDMTRLGFGQLRLELAWVTIEEVMSVTKKRLKPLLINNDLLLDISPNVPPLYVHSALLEQAIFNIVDNAIKFSPPGAPIKARCYATQQQIFIDICDQGPGIPEDERERVFERFHTAEKGDRRKSGSGLGLTICQGMIAAHGGTVTIHDNFYSPSQPPGCCMRITLPLVQEEKHQEQPEDSAKI</sequence>
<dbReference type="Gene3D" id="1.10.287.130">
    <property type="match status" value="1"/>
</dbReference>
<evidence type="ECO:0000256" key="10">
    <source>
        <dbReference type="ARBA" id="ARBA00022989"/>
    </source>
</evidence>
<evidence type="ECO:0000256" key="8">
    <source>
        <dbReference type="ARBA" id="ARBA00022777"/>
    </source>
</evidence>
<evidence type="ECO:0000256" key="4">
    <source>
        <dbReference type="ARBA" id="ARBA00022553"/>
    </source>
</evidence>
<dbReference type="PROSITE" id="PS50109">
    <property type="entry name" value="HIS_KIN"/>
    <property type="match status" value="1"/>
</dbReference>
<proteinExistence type="predicted"/>
<dbReference type="RefSeq" id="WP_012487473.1">
    <property type="nucleotide sequence ID" value="NC_010995.1"/>
</dbReference>
<evidence type="ECO:0000259" key="14">
    <source>
        <dbReference type="PROSITE" id="PS50109"/>
    </source>
</evidence>
<dbReference type="InterPro" id="IPR003594">
    <property type="entry name" value="HATPase_dom"/>
</dbReference>
<dbReference type="Pfam" id="PF00512">
    <property type="entry name" value="HisKA"/>
    <property type="match status" value="1"/>
</dbReference>
<dbReference type="InterPro" id="IPR003661">
    <property type="entry name" value="HisK_dim/P_dom"/>
</dbReference>
<reference evidence="15 16" key="1">
    <citation type="journal article" date="2008" name="J. Bacteriol.">
        <title>Insights into plant cell wall degradation from the genome sequence of the soil bacterium Cellvibrio japonicus.</title>
        <authorList>
            <person name="Deboy R.T."/>
            <person name="Mongodin E.F."/>
            <person name="Fouts D.E."/>
            <person name="Tailford L.E."/>
            <person name="Khouri H."/>
            <person name="Emerson J.B."/>
            <person name="Mohamoud Y."/>
            <person name="Watkins K."/>
            <person name="Henrissat B."/>
            <person name="Gilbert H.J."/>
            <person name="Nelson K.E."/>
        </authorList>
    </citation>
    <scope>NUCLEOTIDE SEQUENCE [LARGE SCALE GENOMIC DNA]</scope>
    <source>
        <strain evidence="15 16">Ueda107</strain>
    </source>
</reference>
<dbReference type="OrthoDB" id="9806130at2"/>
<dbReference type="eggNOG" id="COG2205">
    <property type="taxonomic scope" value="Bacteria"/>
</dbReference>
<evidence type="ECO:0000256" key="3">
    <source>
        <dbReference type="ARBA" id="ARBA00012438"/>
    </source>
</evidence>
<organism evidence="15 16">
    <name type="scientific">Cellvibrio japonicus (strain Ueda107)</name>
    <name type="common">Pseudomonas fluorescens subsp. cellulosa</name>
    <dbReference type="NCBI Taxonomy" id="498211"/>
    <lineage>
        <taxon>Bacteria</taxon>
        <taxon>Pseudomonadati</taxon>
        <taxon>Pseudomonadota</taxon>
        <taxon>Gammaproteobacteria</taxon>
        <taxon>Cellvibrionales</taxon>
        <taxon>Cellvibrionaceae</taxon>
        <taxon>Cellvibrio</taxon>
    </lineage>
</organism>
<keyword evidence="6 13" id="KW-0812">Transmembrane</keyword>
<dbReference type="STRING" id="498211.CJA_1856"/>
<dbReference type="SMART" id="SM00388">
    <property type="entry name" value="HisKA"/>
    <property type="match status" value="1"/>
</dbReference>
<dbReference type="CDD" id="cd00082">
    <property type="entry name" value="HisKA"/>
    <property type="match status" value="1"/>
</dbReference>
<dbReference type="GO" id="GO:0005886">
    <property type="term" value="C:plasma membrane"/>
    <property type="evidence" value="ECO:0007669"/>
    <property type="project" value="TreeGrafter"/>
</dbReference>
<dbReference type="Gene3D" id="3.30.565.10">
    <property type="entry name" value="Histidine kinase-like ATPase, C-terminal domain"/>
    <property type="match status" value="1"/>
</dbReference>
<name>B3PGK5_CELJU</name>
<feature type="transmembrane region" description="Helical" evidence="13">
    <location>
        <begin position="12"/>
        <end position="31"/>
    </location>
</feature>
<dbReference type="SUPFAM" id="SSF47384">
    <property type="entry name" value="Homodimeric domain of signal transducing histidine kinase"/>
    <property type="match status" value="1"/>
</dbReference>
<dbReference type="Gene3D" id="1.20.120.620">
    <property type="entry name" value="Backbone structure of the membrane domain of e. Coli histidine kinase receptor kdpd"/>
    <property type="match status" value="1"/>
</dbReference>
<keyword evidence="5 15" id="KW-0808">Transferase</keyword>
<dbReference type="InterPro" id="IPR036890">
    <property type="entry name" value="HATPase_C_sf"/>
</dbReference>
<evidence type="ECO:0000256" key="7">
    <source>
        <dbReference type="ARBA" id="ARBA00022741"/>
    </source>
</evidence>
<keyword evidence="10 13" id="KW-1133">Transmembrane helix</keyword>
<comment type="catalytic activity">
    <reaction evidence="1">
        <text>ATP + protein L-histidine = ADP + protein N-phospho-L-histidine.</text>
        <dbReference type="EC" id="2.7.13.3"/>
    </reaction>
</comment>
<dbReference type="InterPro" id="IPR036097">
    <property type="entry name" value="HisK_dim/P_sf"/>
</dbReference>
<dbReference type="KEGG" id="cja:CJA_1856"/>
<keyword evidence="16" id="KW-1185">Reference proteome</keyword>
<dbReference type="SUPFAM" id="SSF55874">
    <property type="entry name" value="ATPase domain of HSP90 chaperone/DNA topoisomerase II/histidine kinase"/>
    <property type="match status" value="1"/>
</dbReference>
<dbReference type="HOGENOM" id="CLU_000445_89_5_6"/>